<dbReference type="PROSITE" id="PS50893">
    <property type="entry name" value="ABC_TRANSPORTER_2"/>
    <property type="match status" value="1"/>
</dbReference>
<dbReference type="Gene3D" id="3.40.50.300">
    <property type="entry name" value="P-loop containing nucleotide triphosphate hydrolases"/>
    <property type="match status" value="1"/>
</dbReference>
<dbReference type="SUPFAM" id="SSF52540">
    <property type="entry name" value="P-loop containing nucleoside triphosphate hydrolases"/>
    <property type="match status" value="1"/>
</dbReference>
<dbReference type="InterPro" id="IPR017871">
    <property type="entry name" value="ABC_transporter-like_CS"/>
</dbReference>
<dbReference type="Proteomes" id="UP000034444">
    <property type="component" value="Chromosome"/>
</dbReference>
<dbReference type="Pfam" id="PF00005">
    <property type="entry name" value="ABC_tran"/>
    <property type="match status" value="1"/>
</dbReference>
<dbReference type="InterPro" id="IPR003593">
    <property type="entry name" value="AAA+_ATPase"/>
</dbReference>
<dbReference type="GO" id="GO:0043190">
    <property type="term" value="C:ATP-binding cassette (ABC) transporter complex"/>
    <property type="evidence" value="ECO:0007669"/>
    <property type="project" value="TreeGrafter"/>
</dbReference>
<gene>
    <name evidence="5" type="ORF">YH65_07305</name>
</gene>
<protein>
    <recommendedName>
        <fullName evidence="4">ABC transporter domain-containing protein</fullName>
    </recommendedName>
</protein>
<dbReference type="GO" id="GO:0016887">
    <property type="term" value="F:ATP hydrolysis activity"/>
    <property type="evidence" value="ECO:0007669"/>
    <property type="project" value="InterPro"/>
</dbReference>
<dbReference type="OrthoDB" id="5515229at2"/>
<sequence length="231" mass="25663">MLTITNYNSDILRDISFSLRRGRHLTILGANGTGKTTLAKVLAGLIPTESVCIEGISPSRVYGKKRAECINYIPAKLEIYDDYLLVEDFLSLAQFESQITTDTTLQKLGISHLMGKPCKTLSSGESQMLLIASALMHQADFTIFDEPTANLDPIRMRLLFTLLQEDTTLKSKIIITHNLDLAYRLDFDILFLHEGKIAFEGSAKAFFSQPQLDTFYGGAVKNLGNHVVVSL</sequence>
<keyword evidence="3" id="KW-0067">ATP-binding</keyword>
<dbReference type="EMBL" id="CP011308">
    <property type="protein sequence ID" value="AKF25224.1"/>
    <property type="molecule type" value="Genomic_DNA"/>
</dbReference>
<organism evidence="5 6">
    <name type="scientific">Sulfurovum lithotrophicum</name>
    <dbReference type="NCBI Taxonomy" id="206403"/>
    <lineage>
        <taxon>Bacteria</taxon>
        <taxon>Pseudomonadati</taxon>
        <taxon>Campylobacterota</taxon>
        <taxon>Epsilonproteobacteria</taxon>
        <taxon>Campylobacterales</taxon>
        <taxon>Sulfurovaceae</taxon>
        <taxon>Sulfurovum</taxon>
    </lineage>
</organism>
<reference evidence="5 6" key="1">
    <citation type="submission" date="2015-04" db="EMBL/GenBank/DDBJ databases">
        <title>Complete genome sequence of Sulfurovum lithotrophicum ATCC BAA-797T.</title>
        <authorList>
            <person name="Ahn J."/>
            <person name="Park G."/>
            <person name="Jeon W."/>
            <person name="Jang Y."/>
            <person name="Jang M."/>
            <person name="Lee H."/>
            <person name="Lee H."/>
        </authorList>
    </citation>
    <scope>NUCLEOTIDE SEQUENCE [LARGE SCALE GENOMIC DNA]</scope>
    <source>
        <strain evidence="6">ATCC BAA-797 / 42BKT</strain>
    </source>
</reference>
<evidence type="ECO:0000256" key="2">
    <source>
        <dbReference type="ARBA" id="ARBA00022741"/>
    </source>
</evidence>
<dbReference type="KEGG" id="slh:YH65_07305"/>
<dbReference type="InterPro" id="IPR027417">
    <property type="entry name" value="P-loop_NTPase"/>
</dbReference>
<dbReference type="AlphaFoldDB" id="A0A7U4M1M8"/>
<dbReference type="PROSITE" id="PS00211">
    <property type="entry name" value="ABC_TRANSPORTER_1"/>
    <property type="match status" value="1"/>
</dbReference>
<evidence type="ECO:0000313" key="6">
    <source>
        <dbReference type="Proteomes" id="UP000034444"/>
    </source>
</evidence>
<evidence type="ECO:0000259" key="4">
    <source>
        <dbReference type="PROSITE" id="PS50893"/>
    </source>
</evidence>
<dbReference type="GO" id="GO:0042626">
    <property type="term" value="F:ATPase-coupled transmembrane transporter activity"/>
    <property type="evidence" value="ECO:0007669"/>
    <property type="project" value="TreeGrafter"/>
</dbReference>
<dbReference type="RefSeq" id="WP_046551302.1">
    <property type="nucleotide sequence ID" value="NZ_CP011308.1"/>
</dbReference>
<evidence type="ECO:0000256" key="1">
    <source>
        <dbReference type="ARBA" id="ARBA00022448"/>
    </source>
</evidence>
<name>A0A7U4M1M8_9BACT</name>
<dbReference type="InterPro" id="IPR050095">
    <property type="entry name" value="ECF_ABC_transporter_ATP-bd"/>
</dbReference>
<keyword evidence="1" id="KW-0813">Transport</keyword>
<dbReference type="InterPro" id="IPR003439">
    <property type="entry name" value="ABC_transporter-like_ATP-bd"/>
</dbReference>
<accession>A0A7U4M1M8</accession>
<keyword evidence="2" id="KW-0547">Nucleotide-binding</keyword>
<evidence type="ECO:0000256" key="3">
    <source>
        <dbReference type="ARBA" id="ARBA00022840"/>
    </source>
</evidence>
<proteinExistence type="predicted"/>
<evidence type="ECO:0000313" key="5">
    <source>
        <dbReference type="EMBL" id="AKF25224.1"/>
    </source>
</evidence>
<keyword evidence="6" id="KW-1185">Reference proteome</keyword>
<reference evidence="6" key="2">
    <citation type="journal article" date="2017" name="Stand. Genomic Sci.">
        <title>Complete genome sequence of the sulfur-oxidizing chemolithoautotrophic Sulfurovum lithotrophicum 42BKTT.</title>
        <authorList>
            <person name="Jeon W."/>
            <person name="Priscilla L."/>
            <person name="Park G."/>
            <person name="Lee H."/>
            <person name="Lee N."/>
            <person name="Lee D."/>
            <person name="Kwon H."/>
            <person name="Ahn I."/>
            <person name="Lee C."/>
            <person name="Lee H."/>
            <person name="Ahn J."/>
        </authorList>
    </citation>
    <scope>NUCLEOTIDE SEQUENCE [LARGE SCALE GENOMIC DNA]</scope>
    <source>
        <strain evidence="6">ATCC BAA-797 / 42BKT</strain>
    </source>
</reference>
<feature type="domain" description="ABC transporter" evidence="4">
    <location>
        <begin position="2"/>
        <end position="219"/>
    </location>
</feature>
<dbReference type="PANTHER" id="PTHR43553">
    <property type="entry name" value="HEAVY METAL TRANSPORTER"/>
    <property type="match status" value="1"/>
</dbReference>
<dbReference type="SMART" id="SM00382">
    <property type="entry name" value="AAA"/>
    <property type="match status" value="1"/>
</dbReference>
<dbReference type="GO" id="GO:0005524">
    <property type="term" value="F:ATP binding"/>
    <property type="evidence" value="ECO:0007669"/>
    <property type="project" value="UniProtKB-KW"/>
</dbReference>